<evidence type="ECO:0000313" key="3">
    <source>
        <dbReference type="Proteomes" id="UP000831304"/>
    </source>
</evidence>
<name>A0ABY4AW24_9MICO</name>
<feature type="transmembrane region" description="Helical" evidence="1">
    <location>
        <begin position="51"/>
        <end position="75"/>
    </location>
</feature>
<keyword evidence="1" id="KW-1133">Transmembrane helix</keyword>
<sequence length="197" mass="20506">MSEVALVEMPSARRAGVRRAVFAAAAGLLIVGVGFPAIVDAVATSRLDQLITLGALAVGIAAGGFLLASVIGYAASRGARRAASQLRQRGHVRVHWVRIAPENVIVALIVLPGRLEFWSDVGDGPVPVAAVENLEGVELGSRRIGGFAYYALAVRGAEGAVTFTLGTPSTWGVAEASRQRHRSLGELILHPVEAVQG</sequence>
<dbReference type="Proteomes" id="UP000831304">
    <property type="component" value="Chromosome"/>
</dbReference>
<dbReference type="EMBL" id="CP094533">
    <property type="protein sequence ID" value="UOE26341.1"/>
    <property type="molecule type" value="Genomic_DNA"/>
</dbReference>
<gene>
    <name evidence="2" type="ORF">MTP13_00755</name>
</gene>
<accession>A0ABY4AW24</accession>
<dbReference type="RefSeq" id="WP_243569171.1">
    <property type="nucleotide sequence ID" value="NZ_BAAARD010000005.1"/>
</dbReference>
<proteinExistence type="predicted"/>
<keyword evidence="1" id="KW-0472">Membrane</keyword>
<evidence type="ECO:0000313" key="2">
    <source>
        <dbReference type="EMBL" id="UOE26341.1"/>
    </source>
</evidence>
<keyword evidence="1" id="KW-0812">Transmembrane</keyword>
<feature type="transmembrane region" description="Helical" evidence="1">
    <location>
        <begin position="20"/>
        <end position="39"/>
    </location>
</feature>
<protein>
    <submittedName>
        <fullName evidence="2">Uncharacterized protein</fullName>
    </submittedName>
</protein>
<keyword evidence="3" id="KW-1185">Reference proteome</keyword>
<reference evidence="2 3" key="1">
    <citation type="submission" date="2022-03" db="EMBL/GenBank/DDBJ databases">
        <title>Agromyces sp. isolated from the gut of P. brevitarsis seulensis larvae.</title>
        <authorList>
            <person name="Won M."/>
            <person name="Kwon S.-W."/>
        </authorList>
    </citation>
    <scope>NUCLEOTIDE SEQUENCE [LARGE SCALE GENOMIC DNA]</scope>
    <source>
        <strain evidence="2 3">KACC 16215</strain>
    </source>
</reference>
<organism evidence="2 3">
    <name type="scientific">Agromyces soli</name>
    <dbReference type="NCBI Taxonomy" id="659012"/>
    <lineage>
        <taxon>Bacteria</taxon>
        <taxon>Bacillati</taxon>
        <taxon>Actinomycetota</taxon>
        <taxon>Actinomycetes</taxon>
        <taxon>Micrococcales</taxon>
        <taxon>Microbacteriaceae</taxon>
        <taxon>Agromyces</taxon>
    </lineage>
</organism>
<evidence type="ECO:0000256" key="1">
    <source>
        <dbReference type="SAM" id="Phobius"/>
    </source>
</evidence>